<protein>
    <submittedName>
        <fullName evidence="2">Uncharacterized protein</fullName>
    </submittedName>
</protein>
<reference evidence="2 3" key="1">
    <citation type="submission" date="2020-01" db="EMBL/GenBank/DDBJ databases">
        <authorList>
            <person name="Gupta K D."/>
        </authorList>
    </citation>
    <scope>NUCLEOTIDE SEQUENCE [LARGE SCALE GENOMIC DNA]</scope>
</reference>
<proteinExistence type="predicted"/>
<gene>
    <name evidence="2" type="ORF">AAE3_LOCUS3542</name>
</gene>
<evidence type="ECO:0000313" key="3">
    <source>
        <dbReference type="Proteomes" id="UP000467700"/>
    </source>
</evidence>
<dbReference type="AlphaFoldDB" id="A0A8S0W3Q3"/>
<accession>A0A8S0W3Q3</accession>
<comment type="caution">
    <text evidence="2">The sequence shown here is derived from an EMBL/GenBank/DDBJ whole genome shotgun (WGS) entry which is preliminary data.</text>
</comment>
<evidence type="ECO:0000256" key="1">
    <source>
        <dbReference type="SAM" id="MobiDB-lite"/>
    </source>
</evidence>
<feature type="compositionally biased region" description="Polar residues" evidence="1">
    <location>
        <begin position="1"/>
        <end position="18"/>
    </location>
</feature>
<organism evidence="2 3">
    <name type="scientific">Cyclocybe aegerita</name>
    <name type="common">Black poplar mushroom</name>
    <name type="synonym">Agrocybe aegerita</name>
    <dbReference type="NCBI Taxonomy" id="1973307"/>
    <lineage>
        <taxon>Eukaryota</taxon>
        <taxon>Fungi</taxon>
        <taxon>Dikarya</taxon>
        <taxon>Basidiomycota</taxon>
        <taxon>Agaricomycotina</taxon>
        <taxon>Agaricomycetes</taxon>
        <taxon>Agaricomycetidae</taxon>
        <taxon>Agaricales</taxon>
        <taxon>Agaricineae</taxon>
        <taxon>Bolbitiaceae</taxon>
        <taxon>Cyclocybe</taxon>
    </lineage>
</organism>
<feature type="region of interest" description="Disordered" evidence="1">
    <location>
        <begin position="1"/>
        <end position="23"/>
    </location>
</feature>
<dbReference type="OrthoDB" id="10322148at2759"/>
<name>A0A8S0W3Q3_CYCAE</name>
<evidence type="ECO:0000313" key="2">
    <source>
        <dbReference type="EMBL" id="CAA7261214.1"/>
    </source>
</evidence>
<sequence>MPSNTSDIGAQAPNSSTPGPARRVITRVPVDQLSSAIPYPSTINTAKIPPPRAPIATTFGVNQHYRARAGDNVQPSMNPMPEIHGLEDAHFHMIGDPVYVRRVYSDGRSSAWMSGIVENPAFQKDPTTQGDTDIRVYSVVINDSTAPPRKNGHRRTYCPEKGEIRAVPNNDIKGSKDTWLFLIKPSGSSQGIWTPGTVVNLGDVKGYLVKVCAGKENEKEFDNVERFLPLHAKSLKYLKKKHEVIDFDAVAKILGIDWRA</sequence>
<dbReference type="EMBL" id="CACVBS010000032">
    <property type="protein sequence ID" value="CAA7261214.1"/>
    <property type="molecule type" value="Genomic_DNA"/>
</dbReference>
<dbReference type="Proteomes" id="UP000467700">
    <property type="component" value="Unassembled WGS sequence"/>
</dbReference>
<keyword evidence="3" id="KW-1185">Reference proteome</keyword>